<dbReference type="EMBL" id="CP001686">
    <property type="protein sequence ID" value="ACV07560.1"/>
    <property type="molecule type" value="Genomic_DNA"/>
</dbReference>
<proteinExistence type="predicted"/>
<dbReference type="STRING" id="478801.Ksed_26050"/>
<dbReference type="AlphaFoldDB" id="C7NGN8"/>
<gene>
    <name evidence="1" type="ordered locus">Ksed_26050</name>
</gene>
<keyword evidence="2" id="KW-1185">Reference proteome</keyword>
<name>C7NGN8_KYTSD</name>
<dbReference type="Proteomes" id="UP000006666">
    <property type="component" value="Chromosome"/>
</dbReference>
<sequence>MKKLLWYLLLFFIIYAIFTSPERTGDIFRAIGDIIVQAFSSLGGFYDSILDGR</sequence>
<evidence type="ECO:0000313" key="1">
    <source>
        <dbReference type="EMBL" id="ACV07560.1"/>
    </source>
</evidence>
<dbReference type="KEGG" id="kse:Ksed_26050"/>
<dbReference type="HOGENOM" id="CLU_186189_3_1_11"/>
<evidence type="ECO:0000313" key="2">
    <source>
        <dbReference type="Proteomes" id="UP000006666"/>
    </source>
</evidence>
<reference evidence="1 2" key="1">
    <citation type="journal article" date="2009" name="Stand. Genomic Sci.">
        <title>Complete genome sequence of Kytococcus sedentarius type strain (541).</title>
        <authorList>
            <person name="Sims D."/>
            <person name="Brettin T."/>
            <person name="Detter J.C."/>
            <person name="Han C."/>
            <person name="Lapidus A."/>
            <person name="Copeland A."/>
            <person name="Glavina Del Rio T."/>
            <person name="Nolan M."/>
            <person name="Chen F."/>
            <person name="Lucas S."/>
            <person name="Tice H."/>
            <person name="Cheng J.F."/>
            <person name="Bruce D."/>
            <person name="Goodwin L."/>
            <person name="Pitluck S."/>
            <person name="Ovchinnikova G."/>
            <person name="Pati A."/>
            <person name="Ivanova N."/>
            <person name="Mavrommatis K."/>
            <person name="Chen A."/>
            <person name="Palaniappan K."/>
            <person name="D'haeseleer P."/>
            <person name="Chain P."/>
            <person name="Bristow J."/>
            <person name="Eisen J.A."/>
            <person name="Markowitz V."/>
            <person name="Hugenholtz P."/>
            <person name="Schneider S."/>
            <person name="Goker M."/>
            <person name="Pukall R."/>
            <person name="Kyrpides N.C."/>
            <person name="Klenk H.P."/>
        </authorList>
    </citation>
    <scope>NUCLEOTIDE SEQUENCE [LARGE SCALE GENOMIC DNA]</scope>
    <source>
        <strain evidence="2">ATCC 14392 / DSM 20547 / JCM 11482 / CCUG 33030 / NBRC 15357 / NCTC 11040 / CCM 314 / 541</strain>
    </source>
</reference>
<organism evidence="1 2">
    <name type="scientific">Kytococcus sedentarius (strain ATCC 14392 / DSM 20547 / JCM 11482 / CCUG 33030 / NBRC 15357 / NCTC 11040 / CCM 314 / 541)</name>
    <name type="common">Micrococcus sedentarius</name>
    <dbReference type="NCBI Taxonomy" id="478801"/>
    <lineage>
        <taxon>Bacteria</taxon>
        <taxon>Bacillati</taxon>
        <taxon>Actinomycetota</taxon>
        <taxon>Actinomycetes</taxon>
        <taxon>Micrococcales</taxon>
        <taxon>Kytococcaceae</taxon>
        <taxon>Kytococcus</taxon>
    </lineage>
</organism>
<protein>
    <submittedName>
        <fullName evidence="1">Uncharacterized protein</fullName>
    </submittedName>
</protein>
<accession>C7NGN8</accession>